<name>A0A5J4IZT8_9FLAO</name>
<dbReference type="InterPro" id="IPR006016">
    <property type="entry name" value="UspA"/>
</dbReference>
<feature type="domain" description="UspA" evidence="2">
    <location>
        <begin position="2"/>
        <end position="148"/>
    </location>
</feature>
<dbReference type="PANTHER" id="PTHR46268">
    <property type="entry name" value="STRESS RESPONSE PROTEIN NHAX"/>
    <property type="match status" value="1"/>
</dbReference>
<dbReference type="Gene3D" id="3.40.50.12370">
    <property type="match status" value="1"/>
</dbReference>
<comment type="caution">
    <text evidence="3">The sequence shown here is derived from an EMBL/GenBank/DDBJ whole genome shotgun (WGS) entry which is preliminary data.</text>
</comment>
<dbReference type="PANTHER" id="PTHR46268:SF6">
    <property type="entry name" value="UNIVERSAL STRESS PROTEIN UP12"/>
    <property type="match status" value="1"/>
</dbReference>
<proteinExistence type="inferred from homology"/>
<protein>
    <submittedName>
        <fullName evidence="3">Universal stress protein UspA</fullName>
    </submittedName>
</protein>
<accession>A0A5J4IZT8</accession>
<dbReference type="Pfam" id="PF00582">
    <property type="entry name" value="Usp"/>
    <property type="match status" value="1"/>
</dbReference>
<evidence type="ECO:0000259" key="2">
    <source>
        <dbReference type="Pfam" id="PF00582"/>
    </source>
</evidence>
<organism evidence="3 4">
    <name type="scientific">Patiriisocius marinus</name>
    <dbReference type="NCBI Taxonomy" id="1397112"/>
    <lineage>
        <taxon>Bacteria</taxon>
        <taxon>Pseudomonadati</taxon>
        <taxon>Bacteroidota</taxon>
        <taxon>Flavobacteriia</taxon>
        <taxon>Flavobacteriales</taxon>
        <taxon>Flavobacteriaceae</taxon>
        <taxon>Patiriisocius</taxon>
    </lineage>
</organism>
<evidence type="ECO:0000313" key="4">
    <source>
        <dbReference type="Proteomes" id="UP000326509"/>
    </source>
</evidence>
<evidence type="ECO:0000256" key="1">
    <source>
        <dbReference type="ARBA" id="ARBA00008791"/>
    </source>
</evidence>
<dbReference type="CDD" id="cd00293">
    <property type="entry name" value="USP-like"/>
    <property type="match status" value="1"/>
</dbReference>
<dbReference type="EMBL" id="BKCG01000005">
    <property type="protein sequence ID" value="GER60052.1"/>
    <property type="molecule type" value="Genomic_DNA"/>
</dbReference>
<dbReference type="Proteomes" id="UP000326509">
    <property type="component" value="Unassembled WGS sequence"/>
</dbReference>
<comment type="similarity">
    <text evidence="1">Belongs to the universal stress protein A family.</text>
</comment>
<reference evidence="3 4" key="1">
    <citation type="submission" date="2019-08" db="EMBL/GenBank/DDBJ databases">
        <title>Draft genome sequence of Ulvibacter marinus type strain NBRC 109484.</title>
        <authorList>
            <person name="Kawano K."/>
            <person name="Ushijima N."/>
            <person name="Kihara M."/>
            <person name="Itoh H."/>
        </authorList>
    </citation>
    <scope>NUCLEOTIDE SEQUENCE [LARGE SCALE GENOMIC DNA]</scope>
    <source>
        <strain evidence="3 4">NBRC 109484</strain>
    </source>
</reference>
<dbReference type="AlphaFoldDB" id="A0A5J4IZT8"/>
<sequence length="283" mass="32797">MKKKILIPTDFSKNSWNSLRYSSELYKNEEVEFYLVHAFMVRNFSLDSFMVAEPGEKYFEEAKAFAENELEKLLDRLQILNIPNNHKYFTKAVYNSPILAVINYVETKDIDLVIVSNKGETNAIDEVLGGNTIDFMEKVRNCPVLVIPAETSFKEPNEIVFPTSYKTHYKRRELMHLNEIARITNAPIRILHVNNEEKLSAEQEEKKLLLEECFEGLTFTSHYLENADVKTGLNIFTQSRNSEMIAFINKKHTFFDAIFSKPMVIDLGQNAKVPVLALHDFRN</sequence>
<dbReference type="OrthoDB" id="9788959at2"/>
<gene>
    <name evidence="3" type="primary">uspA_6</name>
    <name evidence="3" type="ORF">ULMA_21600</name>
</gene>
<dbReference type="SUPFAM" id="SSF52402">
    <property type="entry name" value="Adenine nucleotide alpha hydrolases-like"/>
    <property type="match status" value="2"/>
</dbReference>
<keyword evidence="4" id="KW-1185">Reference proteome</keyword>
<evidence type="ECO:0000313" key="3">
    <source>
        <dbReference type="EMBL" id="GER60052.1"/>
    </source>
</evidence>
<dbReference type="RefSeq" id="WP_151674505.1">
    <property type="nucleotide sequence ID" value="NZ_BKCG01000005.1"/>
</dbReference>